<gene>
    <name evidence="1" type="ORF">GCM10022403_087590</name>
</gene>
<evidence type="ECO:0000313" key="1">
    <source>
        <dbReference type="EMBL" id="GAA3841980.1"/>
    </source>
</evidence>
<dbReference type="Proteomes" id="UP001501009">
    <property type="component" value="Unassembled WGS sequence"/>
</dbReference>
<keyword evidence="2" id="KW-1185">Reference proteome</keyword>
<sequence>MSNADRTHNQLHPSEEESHDMITVEELLSQLDRIAPSTPGYDQAGLDRLRAWMAADDPADDVTVDEVGASTCGGPTAGKILIAGGQQAGSADFITKICEFSAPTEFVVPGQQSVTTAFFGRITLSEDLQLYNVAPPDSVDPKTWDTLRQGALGAVVLADPRRLVDCHVALNYLDDCGVPYVLALRGSSEHCPYDLAEIREALRLAGDTPVLFWEPDRRVSAASVLITVVETALERSRAESAEGDVPLDEELTALTLLTQLELLLQ</sequence>
<comment type="caution">
    <text evidence="1">The sequence shown here is derived from an EMBL/GenBank/DDBJ whole genome shotgun (WGS) entry which is preliminary data.</text>
</comment>
<dbReference type="PANTHER" id="PTHR42708">
    <property type="entry name" value="ATP/GTP-BINDING PROTEIN-RELATED"/>
    <property type="match status" value="1"/>
</dbReference>
<reference evidence="2" key="1">
    <citation type="journal article" date="2019" name="Int. J. Syst. Evol. Microbiol.">
        <title>The Global Catalogue of Microorganisms (GCM) 10K type strain sequencing project: providing services to taxonomists for standard genome sequencing and annotation.</title>
        <authorList>
            <consortium name="The Broad Institute Genomics Platform"/>
            <consortium name="The Broad Institute Genome Sequencing Center for Infectious Disease"/>
            <person name="Wu L."/>
            <person name="Ma J."/>
        </authorList>
    </citation>
    <scope>NUCLEOTIDE SEQUENCE [LARGE SCALE GENOMIC DNA]</scope>
    <source>
        <strain evidence="2">JCM 17138</strain>
    </source>
</reference>
<dbReference type="RefSeq" id="WP_275781794.1">
    <property type="nucleotide sequence ID" value="NZ_BAABDE010000041.1"/>
</dbReference>
<proteinExistence type="predicted"/>
<dbReference type="InterPro" id="IPR052705">
    <property type="entry name" value="Gliding_Motility_GTPase"/>
</dbReference>
<accession>A0ABP7JDC8</accession>
<organism evidence="1 2">
    <name type="scientific">Streptomyces coacervatus</name>
    <dbReference type="NCBI Taxonomy" id="647381"/>
    <lineage>
        <taxon>Bacteria</taxon>
        <taxon>Bacillati</taxon>
        <taxon>Actinomycetota</taxon>
        <taxon>Actinomycetes</taxon>
        <taxon>Kitasatosporales</taxon>
        <taxon>Streptomycetaceae</taxon>
        <taxon>Streptomyces</taxon>
    </lineage>
</organism>
<protein>
    <recommendedName>
        <fullName evidence="3">ATP/GTP-binding protein</fullName>
    </recommendedName>
</protein>
<dbReference type="EMBL" id="BAABDE010000041">
    <property type="protein sequence ID" value="GAA3841980.1"/>
    <property type="molecule type" value="Genomic_DNA"/>
</dbReference>
<evidence type="ECO:0000313" key="2">
    <source>
        <dbReference type="Proteomes" id="UP001501009"/>
    </source>
</evidence>
<name>A0ABP7JDC8_9ACTN</name>
<dbReference type="PANTHER" id="PTHR42708:SF1">
    <property type="entry name" value="GLIDING MOTILITY PROTEIN MGLA"/>
    <property type="match status" value="1"/>
</dbReference>
<evidence type="ECO:0008006" key="3">
    <source>
        <dbReference type="Google" id="ProtNLM"/>
    </source>
</evidence>